<protein>
    <submittedName>
        <fullName evidence="1">Uncharacterized protein</fullName>
    </submittedName>
</protein>
<organism evidence="1 2">
    <name type="scientific">Punica granatum</name>
    <name type="common">Pomegranate</name>
    <dbReference type="NCBI Taxonomy" id="22663"/>
    <lineage>
        <taxon>Eukaryota</taxon>
        <taxon>Viridiplantae</taxon>
        <taxon>Streptophyta</taxon>
        <taxon>Embryophyta</taxon>
        <taxon>Tracheophyta</taxon>
        <taxon>Spermatophyta</taxon>
        <taxon>Magnoliopsida</taxon>
        <taxon>eudicotyledons</taxon>
        <taxon>Gunneridae</taxon>
        <taxon>Pentapetalae</taxon>
        <taxon>rosids</taxon>
        <taxon>malvids</taxon>
        <taxon>Myrtales</taxon>
        <taxon>Lythraceae</taxon>
        <taxon>Punica</taxon>
    </lineage>
</organism>
<comment type="caution">
    <text evidence="1">The sequence shown here is derived from an EMBL/GenBank/DDBJ whole genome shotgun (WGS) entry which is preliminary data.</text>
</comment>
<sequence>MQSNWTTTKRFHLLINLPTSHLPTTLANCTYALPIVHQFSSSPCYEPYGLDYPPPPADDPSGLPHVLLLIPSLHYFL</sequence>
<evidence type="ECO:0000313" key="2">
    <source>
        <dbReference type="Proteomes" id="UP000233551"/>
    </source>
</evidence>
<dbReference type="Proteomes" id="UP000233551">
    <property type="component" value="Unassembled WGS sequence"/>
</dbReference>
<accession>A0A2I0HYZ8</accession>
<proteinExistence type="predicted"/>
<gene>
    <name evidence="1" type="ORF">CRG98_043124</name>
</gene>
<name>A0A2I0HYZ8_PUNGR</name>
<keyword evidence="2" id="KW-1185">Reference proteome</keyword>
<evidence type="ECO:0000313" key="1">
    <source>
        <dbReference type="EMBL" id="PKI36486.1"/>
    </source>
</evidence>
<dbReference type="AlphaFoldDB" id="A0A2I0HYZ8"/>
<dbReference type="EMBL" id="PGOL01004837">
    <property type="protein sequence ID" value="PKI36486.1"/>
    <property type="molecule type" value="Genomic_DNA"/>
</dbReference>
<reference evidence="1 2" key="1">
    <citation type="submission" date="2017-11" db="EMBL/GenBank/DDBJ databases">
        <title>De-novo sequencing of pomegranate (Punica granatum L.) genome.</title>
        <authorList>
            <person name="Akparov Z."/>
            <person name="Amiraslanov A."/>
            <person name="Hajiyeva S."/>
            <person name="Abbasov M."/>
            <person name="Kaur K."/>
            <person name="Hamwieh A."/>
            <person name="Solovyev V."/>
            <person name="Salamov A."/>
            <person name="Braich B."/>
            <person name="Kosarev P."/>
            <person name="Mahmoud A."/>
            <person name="Hajiyev E."/>
            <person name="Babayeva S."/>
            <person name="Izzatullayeva V."/>
            <person name="Mammadov A."/>
            <person name="Mammadov A."/>
            <person name="Sharifova S."/>
            <person name="Ojaghi J."/>
            <person name="Eynullazada K."/>
            <person name="Bayramov B."/>
            <person name="Abdulazimova A."/>
            <person name="Shahmuradov I."/>
        </authorList>
    </citation>
    <scope>NUCLEOTIDE SEQUENCE [LARGE SCALE GENOMIC DNA]</scope>
    <source>
        <strain evidence="2">cv. AG2017</strain>
        <tissue evidence="1">Leaf</tissue>
    </source>
</reference>